<evidence type="ECO:0000256" key="3">
    <source>
        <dbReference type="ARBA" id="ARBA00022722"/>
    </source>
</evidence>
<evidence type="ECO:0000256" key="4">
    <source>
        <dbReference type="ARBA" id="ARBA00022723"/>
    </source>
</evidence>
<dbReference type="InterPro" id="IPR002036">
    <property type="entry name" value="YbeY"/>
</dbReference>
<dbReference type="PANTHER" id="PTHR46986">
    <property type="entry name" value="ENDORIBONUCLEASE YBEY, CHLOROPLASTIC"/>
    <property type="match status" value="1"/>
</dbReference>
<evidence type="ECO:0000256" key="6">
    <source>
        <dbReference type="ARBA" id="ARBA00022801"/>
    </source>
</evidence>
<name>A0A1Y1W3Q6_9FUNG</name>
<evidence type="ECO:0000256" key="7">
    <source>
        <dbReference type="ARBA" id="ARBA00022833"/>
    </source>
</evidence>
<keyword evidence="5" id="KW-0255">Endonuclease</keyword>
<reference evidence="8 9" key="1">
    <citation type="submission" date="2016-07" db="EMBL/GenBank/DDBJ databases">
        <title>Pervasive Adenine N6-methylation of Active Genes in Fungi.</title>
        <authorList>
            <consortium name="DOE Joint Genome Institute"/>
            <person name="Mondo S.J."/>
            <person name="Dannebaum R.O."/>
            <person name="Kuo R.C."/>
            <person name="Labutti K."/>
            <person name="Haridas S."/>
            <person name="Kuo A."/>
            <person name="Salamov A."/>
            <person name="Ahrendt S.R."/>
            <person name="Lipzen A."/>
            <person name="Sullivan W."/>
            <person name="Andreopoulos W.B."/>
            <person name="Clum A."/>
            <person name="Lindquist E."/>
            <person name="Daum C."/>
            <person name="Ramamoorthy G.K."/>
            <person name="Gryganskyi A."/>
            <person name="Culley D."/>
            <person name="Magnuson J.K."/>
            <person name="James T.Y."/>
            <person name="O'Malley M.A."/>
            <person name="Stajich J.E."/>
            <person name="Spatafora J.W."/>
            <person name="Visel A."/>
            <person name="Grigoriev I.V."/>
        </authorList>
    </citation>
    <scope>NUCLEOTIDE SEQUENCE [LARGE SCALE GENOMIC DNA]</scope>
    <source>
        <strain evidence="8 9">ATCC 12442</strain>
    </source>
</reference>
<gene>
    <name evidence="8" type="ORF">DL89DRAFT_294539</name>
</gene>
<dbReference type="Gene3D" id="3.40.390.30">
    <property type="entry name" value="Metalloproteases ('zincins'), catalytic domain"/>
    <property type="match status" value="1"/>
</dbReference>
<dbReference type="Proteomes" id="UP000193922">
    <property type="component" value="Unassembled WGS sequence"/>
</dbReference>
<accession>A0A1Y1W3Q6</accession>
<dbReference type="SUPFAM" id="SSF55486">
    <property type="entry name" value="Metalloproteases ('zincins'), catalytic domain"/>
    <property type="match status" value="1"/>
</dbReference>
<evidence type="ECO:0000256" key="5">
    <source>
        <dbReference type="ARBA" id="ARBA00022759"/>
    </source>
</evidence>
<dbReference type="STRING" id="61395.A0A1Y1W3Q6"/>
<organism evidence="8 9">
    <name type="scientific">Linderina pennispora</name>
    <dbReference type="NCBI Taxonomy" id="61395"/>
    <lineage>
        <taxon>Eukaryota</taxon>
        <taxon>Fungi</taxon>
        <taxon>Fungi incertae sedis</taxon>
        <taxon>Zoopagomycota</taxon>
        <taxon>Kickxellomycotina</taxon>
        <taxon>Kickxellomycetes</taxon>
        <taxon>Kickxellales</taxon>
        <taxon>Kickxellaceae</taxon>
        <taxon>Linderina</taxon>
    </lineage>
</organism>
<dbReference type="OrthoDB" id="27226at2759"/>
<keyword evidence="9" id="KW-1185">Reference proteome</keyword>
<dbReference type="GO" id="GO:0046872">
    <property type="term" value="F:metal ion binding"/>
    <property type="evidence" value="ECO:0007669"/>
    <property type="project" value="UniProtKB-KW"/>
</dbReference>
<evidence type="ECO:0000256" key="1">
    <source>
        <dbReference type="ARBA" id="ARBA00001947"/>
    </source>
</evidence>
<keyword evidence="7" id="KW-0862">Zinc</keyword>
<evidence type="ECO:0000256" key="2">
    <source>
        <dbReference type="ARBA" id="ARBA00010875"/>
    </source>
</evidence>
<keyword evidence="6" id="KW-0378">Hydrolase</keyword>
<dbReference type="InterPro" id="IPR023091">
    <property type="entry name" value="MetalPrtase_cat_dom_sf_prd"/>
</dbReference>
<comment type="similarity">
    <text evidence="2">Belongs to the endoribonuclease YbeY family.</text>
</comment>
<evidence type="ECO:0000313" key="8">
    <source>
        <dbReference type="EMBL" id="ORX68022.1"/>
    </source>
</evidence>
<sequence length="109" mass="12564">MQCSGYRDWDIGVHFVDNARIQELNRTYRGKDRATDILSAEVDLPRTGKEDDMNLGDMFLAMPYILKDCRQHNDALGERLPILFTHGICHLLGCLSASDEILQKYHRLK</sequence>
<dbReference type="Pfam" id="PF02130">
    <property type="entry name" value="YbeY"/>
    <property type="match status" value="1"/>
</dbReference>
<dbReference type="AlphaFoldDB" id="A0A1Y1W3Q6"/>
<dbReference type="GO" id="GO:0006364">
    <property type="term" value="P:rRNA processing"/>
    <property type="evidence" value="ECO:0007669"/>
    <property type="project" value="InterPro"/>
</dbReference>
<dbReference type="RefSeq" id="XP_040741868.1">
    <property type="nucleotide sequence ID" value="XM_040890525.1"/>
</dbReference>
<comment type="cofactor">
    <cofactor evidence="1">
        <name>Zn(2+)</name>
        <dbReference type="ChEBI" id="CHEBI:29105"/>
    </cofactor>
</comment>
<dbReference type="PANTHER" id="PTHR46986:SF1">
    <property type="entry name" value="ENDORIBONUCLEASE YBEY, CHLOROPLASTIC"/>
    <property type="match status" value="1"/>
</dbReference>
<keyword evidence="4" id="KW-0479">Metal-binding</keyword>
<protein>
    <submittedName>
        <fullName evidence="8">Zincin</fullName>
    </submittedName>
</protein>
<proteinExistence type="inferred from homology"/>
<dbReference type="GO" id="GO:0004222">
    <property type="term" value="F:metalloendopeptidase activity"/>
    <property type="evidence" value="ECO:0007669"/>
    <property type="project" value="InterPro"/>
</dbReference>
<keyword evidence="3" id="KW-0540">Nuclease</keyword>
<dbReference type="GeneID" id="63807173"/>
<dbReference type="GO" id="GO:0004519">
    <property type="term" value="F:endonuclease activity"/>
    <property type="evidence" value="ECO:0007669"/>
    <property type="project" value="UniProtKB-KW"/>
</dbReference>
<comment type="caution">
    <text evidence="8">The sequence shown here is derived from an EMBL/GenBank/DDBJ whole genome shotgun (WGS) entry which is preliminary data.</text>
</comment>
<dbReference type="NCBIfam" id="TIGR00043">
    <property type="entry name" value="rRNA maturation RNase YbeY"/>
    <property type="match status" value="1"/>
</dbReference>
<evidence type="ECO:0000313" key="9">
    <source>
        <dbReference type="Proteomes" id="UP000193922"/>
    </source>
</evidence>
<dbReference type="EMBL" id="MCFD01000011">
    <property type="protein sequence ID" value="ORX68022.1"/>
    <property type="molecule type" value="Genomic_DNA"/>
</dbReference>